<proteinExistence type="predicted"/>
<sequence length="124" mass="13607">MVIIASPTEDDQPLCSSHREPRTTAACSPPTASPIPIANYVVVVVDSYTDFDRVVGRLVARAALNPSALFLILYFHFASSNKINIEHAEDMVACLFSWNVFNIIVIVPETGNLRNALGLYVETL</sequence>
<dbReference type="EMBL" id="CAJHNJ030000115">
    <property type="protein sequence ID" value="CAG9135844.1"/>
    <property type="molecule type" value="Genomic_DNA"/>
</dbReference>
<feature type="region of interest" description="Disordered" evidence="1">
    <location>
        <begin position="1"/>
        <end position="26"/>
    </location>
</feature>
<accession>A0A8S4G7I8</accession>
<gene>
    <name evidence="2" type="ORF">PLXY2_LOCUS14092</name>
</gene>
<name>A0A8S4G7I8_PLUXY</name>
<protein>
    <submittedName>
        <fullName evidence="2">(diamondback moth) hypothetical protein</fullName>
    </submittedName>
</protein>
<dbReference type="AlphaFoldDB" id="A0A8S4G7I8"/>
<comment type="caution">
    <text evidence="2">The sequence shown here is derived from an EMBL/GenBank/DDBJ whole genome shotgun (WGS) entry which is preliminary data.</text>
</comment>
<evidence type="ECO:0000256" key="1">
    <source>
        <dbReference type="SAM" id="MobiDB-lite"/>
    </source>
</evidence>
<evidence type="ECO:0000313" key="3">
    <source>
        <dbReference type="Proteomes" id="UP000653454"/>
    </source>
</evidence>
<dbReference type="Proteomes" id="UP000653454">
    <property type="component" value="Unassembled WGS sequence"/>
</dbReference>
<keyword evidence="3" id="KW-1185">Reference proteome</keyword>
<organism evidence="2 3">
    <name type="scientific">Plutella xylostella</name>
    <name type="common">Diamondback moth</name>
    <name type="synonym">Plutella maculipennis</name>
    <dbReference type="NCBI Taxonomy" id="51655"/>
    <lineage>
        <taxon>Eukaryota</taxon>
        <taxon>Metazoa</taxon>
        <taxon>Ecdysozoa</taxon>
        <taxon>Arthropoda</taxon>
        <taxon>Hexapoda</taxon>
        <taxon>Insecta</taxon>
        <taxon>Pterygota</taxon>
        <taxon>Neoptera</taxon>
        <taxon>Endopterygota</taxon>
        <taxon>Lepidoptera</taxon>
        <taxon>Glossata</taxon>
        <taxon>Ditrysia</taxon>
        <taxon>Yponomeutoidea</taxon>
        <taxon>Plutellidae</taxon>
        <taxon>Plutella</taxon>
    </lineage>
</organism>
<evidence type="ECO:0000313" key="2">
    <source>
        <dbReference type="EMBL" id="CAG9135844.1"/>
    </source>
</evidence>
<reference evidence="2" key="1">
    <citation type="submission" date="2020-11" db="EMBL/GenBank/DDBJ databases">
        <authorList>
            <person name="Whiteford S."/>
        </authorList>
    </citation>
    <scope>NUCLEOTIDE SEQUENCE</scope>
</reference>